<dbReference type="EMBL" id="CP011454">
    <property type="protein sequence ID" value="AMW04223.1"/>
    <property type="molecule type" value="Genomic_DNA"/>
</dbReference>
<sequence length="131" mass="13333">MLTESLPFALETLRFPFPALAALAGRLPLGGGREVALASLLAARLALSVSTGEPLPPADRASRAAAAKVWLASLALPATTRVPFARCVESTTGTPLQVAGALRSLVAAAGAHLDGPSVQELEKLARQLAGT</sequence>
<dbReference type="Proteomes" id="UP000076404">
    <property type="component" value="Chromosome"/>
</dbReference>
<name>A0A143BHX9_9BACT</name>
<accession>A0A143BHX9</accession>
<reference evidence="1 2" key="2">
    <citation type="journal article" date="2016" name="Environ. Microbiol. Rep.">
        <title>Metagenomic evidence for the presence of phototrophic Gemmatimonadetes bacteria in diverse environments.</title>
        <authorList>
            <person name="Zeng Y."/>
            <person name="Baumbach J."/>
            <person name="Barbosa E.G."/>
            <person name="Azevedo V."/>
            <person name="Zhang C."/>
            <person name="Koblizek M."/>
        </authorList>
    </citation>
    <scope>NUCLEOTIDE SEQUENCE [LARGE SCALE GENOMIC DNA]</scope>
    <source>
        <strain evidence="1 2">AP64</strain>
    </source>
</reference>
<dbReference type="RefSeq" id="WP_026850140.1">
    <property type="nucleotide sequence ID" value="NZ_CP011454.1"/>
</dbReference>
<proteinExistence type="predicted"/>
<dbReference type="OrthoDB" id="9983571at2"/>
<dbReference type="AlphaFoldDB" id="A0A143BHX9"/>
<keyword evidence="2" id="KW-1185">Reference proteome</keyword>
<dbReference type="STRING" id="1379270.GEMMAAP_03970"/>
<dbReference type="KEGG" id="gph:GEMMAAP_03970"/>
<organism evidence="1 2">
    <name type="scientific">Gemmatimonas phototrophica</name>
    <dbReference type="NCBI Taxonomy" id="1379270"/>
    <lineage>
        <taxon>Bacteria</taxon>
        <taxon>Pseudomonadati</taxon>
        <taxon>Gemmatimonadota</taxon>
        <taxon>Gemmatimonadia</taxon>
        <taxon>Gemmatimonadales</taxon>
        <taxon>Gemmatimonadaceae</taxon>
        <taxon>Gemmatimonas</taxon>
    </lineage>
</organism>
<gene>
    <name evidence="1" type="ORF">GEMMAAP_03970</name>
</gene>
<dbReference type="eggNOG" id="ENOG503027Z">
    <property type="taxonomic scope" value="Bacteria"/>
</dbReference>
<reference evidence="1 2" key="1">
    <citation type="journal article" date="2014" name="Proc. Natl. Acad. Sci. U.S.A.">
        <title>Functional type 2 photosynthetic reaction centers found in the rare bacterial phylum Gemmatimonadetes.</title>
        <authorList>
            <person name="Zeng Y."/>
            <person name="Feng F."/>
            <person name="Medova H."/>
            <person name="Dean J."/>
            <person name="Koblizek M."/>
        </authorList>
    </citation>
    <scope>NUCLEOTIDE SEQUENCE [LARGE SCALE GENOMIC DNA]</scope>
    <source>
        <strain evidence="1 2">AP64</strain>
    </source>
</reference>
<protein>
    <submittedName>
        <fullName evidence="1">Uncharacterized protein</fullName>
    </submittedName>
</protein>
<evidence type="ECO:0000313" key="1">
    <source>
        <dbReference type="EMBL" id="AMW04223.1"/>
    </source>
</evidence>
<evidence type="ECO:0000313" key="2">
    <source>
        <dbReference type="Proteomes" id="UP000076404"/>
    </source>
</evidence>